<evidence type="ECO:0008006" key="4">
    <source>
        <dbReference type="Google" id="ProtNLM"/>
    </source>
</evidence>
<name>A0ABQ3CAL7_9GAMM</name>
<dbReference type="EMBL" id="BMXY01000005">
    <property type="protein sequence ID" value="GGZ72316.1"/>
    <property type="molecule type" value="Genomic_DNA"/>
</dbReference>
<gene>
    <name evidence="2" type="ORF">GCM10008101_28400</name>
</gene>
<proteinExistence type="predicted"/>
<evidence type="ECO:0000313" key="3">
    <source>
        <dbReference type="Proteomes" id="UP000643403"/>
    </source>
</evidence>
<keyword evidence="1" id="KW-1133">Transmembrane helix</keyword>
<organism evidence="2 3">
    <name type="scientific">Cognatilysobacter xinjiangensis</name>
    <dbReference type="NCBI Taxonomy" id="546892"/>
    <lineage>
        <taxon>Bacteria</taxon>
        <taxon>Pseudomonadati</taxon>
        <taxon>Pseudomonadota</taxon>
        <taxon>Gammaproteobacteria</taxon>
        <taxon>Lysobacterales</taxon>
        <taxon>Lysobacteraceae</taxon>
        <taxon>Cognatilysobacter</taxon>
    </lineage>
</organism>
<keyword evidence="3" id="KW-1185">Reference proteome</keyword>
<sequence length="104" mass="11497">MELLGIFIAHPWLALIVAGLFILLWWRIRSKLALAGAAVWASYAGYEYLMFARVLCTGECNIRVDLLFLYPLLLLMSAVAVIHGIILARKAKRCAAVLAPAVRA</sequence>
<feature type="transmembrane region" description="Helical" evidence="1">
    <location>
        <begin position="6"/>
        <end position="26"/>
    </location>
</feature>
<keyword evidence="1" id="KW-0472">Membrane</keyword>
<protein>
    <recommendedName>
        <fullName evidence="4">Lycopene cyclase domain-containing protein</fullName>
    </recommendedName>
</protein>
<keyword evidence="1" id="KW-0812">Transmembrane</keyword>
<accession>A0ABQ3CAL7</accession>
<evidence type="ECO:0000313" key="2">
    <source>
        <dbReference type="EMBL" id="GGZ72316.1"/>
    </source>
</evidence>
<dbReference type="Proteomes" id="UP000643403">
    <property type="component" value="Unassembled WGS sequence"/>
</dbReference>
<feature type="transmembrane region" description="Helical" evidence="1">
    <location>
        <begin position="33"/>
        <end position="55"/>
    </location>
</feature>
<evidence type="ECO:0000256" key="1">
    <source>
        <dbReference type="SAM" id="Phobius"/>
    </source>
</evidence>
<comment type="caution">
    <text evidence="2">The sequence shown here is derived from an EMBL/GenBank/DDBJ whole genome shotgun (WGS) entry which is preliminary data.</text>
</comment>
<reference evidence="3" key="1">
    <citation type="journal article" date="2019" name="Int. J. Syst. Evol. Microbiol.">
        <title>The Global Catalogue of Microorganisms (GCM) 10K type strain sequencing project: providing services to taxonomists for standard genome sequencing and annotation.</title>
        <authorList>
            <consortium name="The Broad Institute Genomics Platform"/>
            <consortium name="The Broad Institute Genome Sequencing Center for Infectious Disease"/>
            <person name="Wu L."/>
            <person name="Ma J."/>
        </authorList>
    </citation>
    <scope>NUCLEOTIDE SEQUENCE [LARGE SCALE GENOMIC DNA]</scope>
    <source>
        <strain evidence="3">KCTC 22558</strain>
    </source>
</reference>
<feature type="transmembrane region" description="Helical" evidence="1">
    <location>
        <begin position="67"/>
        <end position="88"/>
    </location>
</feature>